<dbReference type="PANTHER" id="PTHR37813">
    <property type="entry name" value="FELS-2 PROPHAGE PROTEIN"/>
    <property type="match status" value="1"/>
</dbReference>
<protein>
    <recommendedName>
        <fullName evidence="2">Phage tail tape measure protein domain-containing protein</fullName>
    </recommendedName>
</protein>
<organism evidence="3 4">
    <name type="scientific">Ostreobium quekettii</name>
    <dbReference type="NCBI Taxonomy" id="121088"/>
    <lineage>
        <taxon>Eukaryota</taxon>
        <taxon>Viridiplantae</taxon>
        <taxon>Chlorophyta</taxon>
        <taxon>core chlorophytes</taxon>
        <taxon>Ulvophyceae</taxon>
        <taxon>TCBD clade</taxon>
        <taxon>Bryopsidales</taxon>
        <taxon>Ostreobineae</taxon>
        <taxon>Ostreobiaceae</taxon>
        <taxon>Ostreobium</taxon>
    </lineage>
</organism>
<evidence type="ECO:0000313" key="3">
    <source>
        <dbReference type="EMBL" id="CAD7698891.1"/>
    </source>
</evidence>
<name>A0A8S1IVC7_9CHLO</name>
<dbReference type="AlphaFoldDB" id="A0A8S1IVC7"/>
<reference evidence="3" key="1">
    <citation type="submission" date="2020-12" db="EMBL/GenBank/DDBJ databases">
        <authorList>
            <person name="Iha C."/>
        </authorList>
    </citation>
    <scope>NUCLEOTIDE SEQUENCE</scope>
</reference>
<proteinExistence type="predicted"/>
<dbReference type="InterPro" id="IPR010090">
    <property type="entry name" value="Phage_tape_meas"/>
</dbReference>
<accession>A0A8S1IVC7</accession>
<evidence type="ECO:0000313" key="4">
    <source>
        <dbReference type="Proteomes" id="UP000708148"/>
    </source>
</evidence>
<dbReference type="Pfam" id="PF10145">
    <property type="entry name" value="PhageMin_Tail"/>
    <property type="match status" value="1"/>
</dbReference>
<evidence type="ECO:0000259" key="2">
    <source>
        <dbReference type="Pfam" id="PF10145"/>
    </source>
</evidence>
<feature type="non-terminal residue" evidence="3">
    <location>
        <position position="1"/>
    </location>
</feature>
<dbReference type="EMBL" id="CAJHUC010000908">
    <property type="protein sequence ID" value="CAD7698891.1"/>
    <property type="molecule type" value="Genomic_DNA"/>
</dbReference>
<dbReference type="Proteomes" id="UP000708148">
    <property type="component" value="Unassembled WGS sequence"/>
</dbReference>
<comment type="caution">
    <text evidence="3">The sequence shown here is derived from an EMBL/GenBank/DDBJ whole genome shotgun (WGS) entry which is preliminary data.</text>
</comment>
<feature type="domain" description="Phage tail tape measure protein" evidence="2">
    <location>
        <begin position="16"/>
        <end position="263"/>
    </location>
</feature>
<sequence length="625" mass="65089">MAALKDLTFALGVDPKLKVSATDAAEAIGMLARNGLEVTEILDGAARSTVLLANSTGAEFGTAADIATDAMAIFGIQANEMASAVNGITSVVNGSKFDINDYRLALAQAGGVAGASGVEFDDFNTVIASIAPLFASGSDAGTSFKTMLQRLIPQSDGAAVLMRELGLFTGLTNKEYEKGKTLIAKYQKQLADLDPESKNYAKRSEELNQKISVLSSSVKVGQNAFFDMHGNLKDAASIAGLLNQALGDLSEEQRNNALSTIFGTDAMRAAAAMAAFTEEEFRNLKATMGNTDAEQSAAIRMDNLAGDMEVFRGVVETTRLQIGEQFEPALRTVFQTATTLLNDFNPAIVNFAGNVATALDGAVKRIANAKTQFDFLASSGNVVGGILAGLGTATGAVVDVPIGAKVVSVDWGGLQASFNNATKDLSITVADFVTGTFNLNDYTTTIQIGDFFTGTFSPADFGFSMAIGDFFTGTEVGTDGKIKFTLNETDFTFDLGALKTQIESQLGLIAGAITLGVTSIQGAYIEGGALGVLTKIASELATGVSALGEIEVTFDLSGVKDTIIAQLNLLKTGLLVGAIGLNFNSVTTKVKESIAAIPEKVKTALTTAEAFDFSGVASEIATKIQ</sequence>
<evidence type="ECO:0000256" key="1">
    <source>
        <dbReference type="ARBA" id="ARBA00022612"/>
    </source>
</evidence>
<keyword evidence="1" id="KW-1188">Viral release from host cell</keyword>
<dbReference type="PANTHER" id="PTHR37813:SF1">
    <property type="entry name" value="FELS-2 PROPHAGE PROTEIN"/>
    <property type="match status" value="1"/>
</dbReference>
<keyword evidence="4" id="KW-1185">Reference proteome</keyword>
<dbReference type="NCBIfam" id="TIGR01760">
    <property type="entry name" value="tape_meas_TP901"/>
    <property type="match status" value="2"/>
</dbReference>
<gene>
    <name evidence="3" type="ORF">OSTQU699_LOCUS4250</name>
</gene>